<dbReference type="Proteomes" id="UP001176961">
    <property type="component" value="Unassembled WGS sequence"/>
</dbReference>
<evidence type="ECO:0000256" key="2">
    <source>
        <dbReference type="ARBA" id="ARBA00022448"/>
    </source>
</evidence>
<comment type="caution">
    <text evidence="10">The sequence shown here is derived from an EMBL/GenBank/DDBJ whole genome shotgun (WGS) entry which is preliminary data.</text>
</comment>
<evidence type="ECO:0000256" key="4">
    <source>
        <dbReference type="ARBA" id="ARBA00022753"/>
    </source>
</evidence>
<dbReference type="InterPro" id="IPR037789">
    <property type="entry name" value="FIP_classI"/>
</dbReference>
<feature type="region of interest" description="Disordered" evidence="7">
    <location>
        <begin position="390"/>
        <end position="438"/>
    </location>
</feature>
<keyword evidence="5" id="KW-0653">Protein transport</keyword>
<dbReference type="InterPro" id="IPR019018">
    <property type="entry name" value="Rab-bd_FIP-RBD"/>
</dbReference>
<dbReference type="AlphaFoldDB" id="A0AA36H7P1"/>
<dbReference type="GO" id="GO:0045055">
    <property type="term" value="P:regulated exocytosis"/>
    <property type="evidence" value="ECO:0007669"/>
    <property type="project" value="TreeGrafter"/>
</dbReference>
<evidence type="ECO:0008006" key="12">
    <source>
        <dbReference type="Google" id="ProtNLM"/>
    </source>
</evidence>
<evidence type="ECO:0000256" key="6">
    <source>
        <dbReference type="PROSITE-ProRule" id="PRU00221"/>
    </source>
</evidence>
<dbReference type="GO" id="GO:0055037">
    <property type="term" value="C:recycling endosome"/>
    <property type="evidence" value="ECO:0007669"/>
    <property type="project" value="UniProtKB-SubCell"/>
</dbReference>
<feature type="compositionally biased region" description="Polar residues" evidence="7">
    <location>
        <begin position="102"/>
        <end position="118"/>
    </location>
</feature>
<evidence type="ECO:0000313" key="11">
    <source>
        <dbReference type="Proteomes" id="UP001176961"/>
    </source>
</evidence>
<name>A0AA36H7P1_CYLNA</name>
<evidence type="ECO:0000256" key="3">
    <source>
        <dbReference type="ARBA" id="ARBA00022553"/>
    </source>
</evidence>
<feature type="compositionally biased region" description="Low complexity" evidence="7">
    <location>
        <begin position="570"/>
        <end position="579"/>
    </location>
</feature>
<organism evidence="10 11">
    <name type="scientific">Cylicocyclus nassatus</name>
    <name type="common">Nematode worm</name>
    <dbReference type="NCBI Taxonomy" id="53992"/>
    <lineage>
        <taxon>Eukaryota</taxon>
        <taxon>Metazoa</taxon>
        <taxon>Ecdysozoa</taxon>
        <taxon>Nematoda</taxon>
        <taxon>Chromadorea</taxon>
        <taxon>Rhabditida</taxon>
        <taxon>Rhabditina</taxon>
        <taxon>Rhabditomorpha</taxon>
        <taxon>Strongyloidea</taxon>
        <taxon>Strongylidae</taxon>
        <taxon>Cylicocyclus</taxon>
    </lineage>
</organism>
<keyword evidence="6" id="KW-0853">WD repeat</keyword>
<evidence type="ECO:0000259" key="8">
    <source>
        <dbReference type="PROSITE" id="PS50004"/>
    </source>
</evidence>
<dbReference type="InterPro" id="IPR035892">
    <property type="entry name" value="C2_domain_sf"/>
</dbReference>
<keyword evidence="4" id="KW-0967">Endosome</keyword>
<dbReference type="EMBL" id="CATQJL010000316">
    <property type="protein sequence ID" value="CAJ0605641.1"/>
    <property type="molecule type" value="Genomic_DNA"/>
</dbReference>
<feature type="domain" description="C2" evidence="8">
    <location>
        <begin position="179"/>
        <end position="300"/>
    </location>
</feature>
<sequence length="579" mass="64645">MVYMEKEIIDGTETYSWPEGIWWSKMGDLHDCSAFFELMATGSDDGELRLWKVATDYKSARMFCQKKCSGAENVVPAVEKDARTHVIIILPVHYGEEQQMVENSQNGNQSGPRQTTSDSDGEKEEQEEDACLLVFIVFMFDRLSVQLPSFKFALSSPMFLKFRHPNVPHLSPNRSRSSRPSHISLTSGAIFPPIYMEPNTLLVHVASARGLYLKNHVTLDAFATVVLHGKGSLRSRAITEVVNTEADCRWDEHCEFKLNDKSSHITVTVSHKTKFGGADVIGKCEIPIEQAKRVGGHMWFALKKRKDDDKYRGEIQLQFTFSYEKPTLSISNTSLNKIEKDGMLDKMKRKLKVGKHKQAEDTMSMASGISGISMASSRSSRFISKIKTIGRSKKDVSDSSNDVNSSFESNGHLAPPTSNGAVRMRDERSNNASRPVSALSGIDFSEETYTPQNPLSISTPAAQGAQFTQNISGSPTASTAESFHRANSIRSVASSGFGGSNKQVKRRSDENTASQQDLLALVDSLRLELRVKESRLRDMEEYMDNLIMRVMERNPELLAAPLGPDKNKRNTTNNNCRYI</sequence>
<dbReference type="InterPro" id="IPR001680">
    <property type="entry name" value="WD40_rpt"/>
</dbReference>
<protein>
    <recommendedName>
        <fullName evidence="12">C2 domain-containing protein</fullName>
    </recommendedName>
</protein>
<keyword evidence="11" id="KW-1185">Reference proteome</keyword>
<dbReference type="GO" id="GO:0031267">
    <property type="term" value="F:small GTPase binding"/>
    <property type="evidence" value="ECO:0007669"/>
    <property type="project" value="InterPro"/>
</dbReference>
<dbReference type="PANTHER" id="PTHR15746">
    <property type="entry name" value="RAB11-RELATED"/>
    <property type="match status" value="1"/>
</dbReference>
<evidence type="ECO:0000256" key="1">
    <source>
        <dbReference type="ARBA" id="ARBA00004172"/>
    </source>
</evidence>
<reference evidence="10" key="1">
    <citation type="submission" date="2023-07" db="EMBL/GenBank/DDBJ databases">
        <authorList>
            <consortium name="CYATHOMIX"/>
        </authorList>
    </citation>
    <scope>NUCLEOTIDE SEQUENCE</scope>
    <source>
        <strain evidence="10">N/A</strain>
    </source>
</reference>
<dbReference type="PROSITE" id="PS50082">
    <property type="entry name" value="WD_REPEATS_2"/>
    <property type="match status" value="1"/>
</dbReference>
<keyword evidence="3" id="KW-0597">Phosphoprotein</keyword>
<dbReference type="Pfam" id="PF00168">
    <property type="entry name" value="C2"/>
    <property type="match status" value="1"/>
</dbReference>
<feature type="region of interest" description="Disordered" evidence="7">
    <location>
        <begin position="491"/>
        <end position="514"/>
    </location>
</feature>
<feature type="domain" description="FIP-RBD" evidence="9">
    <location>
        <begin position="499"/>
        <end position="561"/>
    </location>
</feature>
<feature type="region of interest" description="Disordered" evidence="7">
    <location>
        <begin position="102"/>
        <end position="123"/>
    </location>
</feature>
<evidence type="ECO:0000313" key="10">
    <source>
        <dbReference type="EMBL" id="CAJ0605641.1"/>
    </source>
</evidence>
<dbReference type="SMART" id="SM00239">
    <property type="entry name" value="C2"/>
    <property type="match status" value="1"/>
</dbReference>
<evidence type="ECO:0000256" key="5">
    <source>
        <dbReference type="ARBA" id="ARBA00022927"/>
    </source>
</evidence>
<feature type="region of interest" description="Disordered" evidence="7">
    <location>
        <begin position="560"/>
        <end position="579"/>
    </location>
</feature>
<evidence type="ECO:0000259" key="9">
    <source>
        <dbReference type="PROSITE" id="PS51511"/>
    </source>
</evidence>
<feature type="repeat" description="WD" evidence="6">
    <location>
        <begin position="38"/>
        <end position="61"/>
    </location>
</feature>
<accession>A0AA36H7P1</accession>
<dbReference type="InterPro" id="IPR000008">
    <property type="entry name" value="C2_dom"/>
</dbReference>
<gene>
    <name evidence="10" type="ORF">CYNAS_LOCUS17624</name>
</gene>
<dbReference type="Gene3D" id="2.60.40.150">
    <property type="entry name" value="C2 domain"/>
    <property type="match status" value="1"/>
</dbReference>
<dbReference type="GO" id="GO:0015031">
    <property type="term" value="P:protein transport"/>
    <property type="evidence" value="ECO:0007669"/>
    <property type="project" value="UniProtKB-KW"/>
</dbReference>
<dbReference type="Pfam" id="PF09457">
    <property type="entry name" value="RBD-FIP"/>
    <property type="match status" value="1"/>
</dbReference>
<dbReference type="PANTHER" id="PTHR15746:SF23">
    <property type="entry name" value="RAB11 INTERACTING PROTEIN, ISOFORM A"/>
    <property type="match status" value="1"/>
</dbReference>
<dbReference type="Gene3D" id="1.20.5.2440">
    <property type="match status" value="1"/>
</dbReference>
<dbReference type="PROSITE" id="PS51511">
    <property type="entry name" value="FIP_RBD"/>
    <property type="match status" value="1"/>
</dbReference>
<dbReference type="SUPFAM" id="SSF49562">
    <property type="entry name" value="C2 domain (Calcium/lipid-binding domain, CaLB)"/>
    <property type="match status" value="1"/>
</dbReference>
<dbReference type="InterPro" id="IPR037245">
    <property type="entry name" value="FIP-RBD_C_sf"/>
</dbReference>
<keyword evidence="2" id="KW-0813">Transport</keyword>
<dbReference type="SUPFAM" id="SSF144270">
    <property type="entry name" value="Eferin C-derminal domain-like"/>
    <property type="match status" value="1"/>
</dbReference>
<comment type="subcellular location">
    <subcellularLocation>
        <location evidence="1">Recycling endosome</location>
    </subcellularLocation>
</comment>
<evidence type="ECO:0000256" key="7">
    <source>
        <dbReference type="SAM" id="MobiDB-lite"/>
    </source>
</evidence>
<proteinExistence type="predicted"/>
<dbReference type="PROSITE" id="PS50004">
    <property type="entry name" value="C2"/>
    <property type="match status" value="1"/>
</dbReference>